<feature type="compositionally biased region" description="Basic and acidic residues" evidence="1">
    <location>
        <begin position="47"/>
        <end position="56"/>
    </location>
</feature>
<feature type="compositionally biased region" description="Polar residues" evidence="1">
    <location>
        <begin position="502"/>
        <end position="532"/>
    </location>
</feature>
<evidence type="ECO:0000313" key="3">
    <source>
        <dbReference type="Proteomes" id="UP000757232"/>
    </source>
</evidence>
<feature type="compositionally biased region" description="Polar residues" evidence="1">
    <location>
        <begin position="417"/>
        <end position="432"/>
    </location>
</feature>
<evidence type="ECO:0000313" key="2">
    <source>
        <dbReference type="EMBL" id="OCB92147.1"/>
    </source>
</evidence>
<dbReference type="Proteomes" id="UP000757232">
    <property type="component" value="Unassembled WGS sequence"/>
</dbReference>
<feature type="compositionally biased region" description="Polar residues" evidence="1">
    <location>
        <begin position="579"/>
        <end position="588"/>
    </location>
</feature>
<comment type="caution">
    <text evidence="2">The sequence shown here is derived from an EMBL/GenBank/DDBJ whole genome shotgun (WGS) entry which is preliminary data.</text>
</comment>
<feature type="region of interest" description="Disordered" evidence="1">
    <location>
        <begin position="687"/>
        <end position="765"/>
    </location>
</feature>
<accession>A0A9Q5NA53</accession>
<feature type="region of interest" description="Disordered" evidence="1">
    <location>
        <begin position="33"/>
        <end position="242"/>
    </location>
</feature>
<dbReference type="EMBL" id="LNZH02000027">
    <property type="protein sequence ID" value="OCB92147.1"/>
    <property type="molecule type" value="Genomic_DNA"/>
</dbReference>
<keyword evidence="3" id="KW-1185">Reference proteome</keyword>
<proteinExistence type="predicted"/>
<feature type="region of interest" description="Disordered" evidence="1">
    <location>
        <begin position="417"/>
        <end position="567"/>
    </location>
</feature>
<feature type="compositionally biased region" description="Polar residues" evidence="1">
    <location>
        <begin position="119"/>
        <end position="141"/>
    </location>
</feature>
<feature type="compositionally biased region" description="Basic and acidic residues" evidence="1">
    <location>
        <begin position="553"/>
        <end position="565"/>
    </location>
</feature>
<feature type="compositionally biased region" description="Acidic residues" evidence="1">
    <location>
        <begin position="460"/>
        <end position="469"/>
    </location>
</feature>
<reference evidence="2" key="1">
    <citation type="submission" date="2016-06" db="EMBL/GenBank/DDBJ databases">
        <title>Draft Genome sequence of the fungus Inonotus baumii.</title>
        <authorList>
            <person name="Zhu H."/>
            <person name="Lin W."/>
        </authorList>
    </citation>
    <scope>NUCLEOTIDE SEQUENCE</scope>
    <source>
        <strain evidence="2">821</strain>
    </source>
</reference>
<dbReference type="OrthoDB" id="10669654at2759"/>
<gene>
    <name evidence="2" type="ORF">A7U60_g502</name>
</gene>
<feature type="compositionally biased region" description="Polar residues" evidence="1">
    <location>
        <begin position="90"/>
        <end position="103"/>
    </location>
</feature>
<feature type="region of interest" description="Disordered" evidence="1">
    <location>
        <begin position="579"/>
        <end position="631"/>
    </location>
</feature>
<organism evidence="2 3">
    <name type="scientific">Sanghuangporus baumii</name>
    <name type="common">Phellinus baumii</name>
    <dbReference type="NCBI Taxonomy" id="108892"/>
    <lineage>
        <taxon>Eukaryota</taxon>
        <taxon>Fungi</taxon>
        <taxon>Dikarya</taxon>
        <taxon>Basidiomycota</taxon>
        <taxon>Agaricomycotina</taxon>
        <taxon>Agaricomycetes</taxon>
        <taxon>Hymenochaetales</taxon>
        <taxon>Hymenochaetaceae</taxon>
        <taxon>Sanghuangporus</taxon>
    </lineage>
</organism>
<evidence type="ECO:0000256" key="1">
    <source>
        <dbReference type="SAM" id="MobiDB-lite"/>
    </source>
</evidence>
<sequence length="765" mass="85153">MMLKVLKTINVKCKRLLHKITHDRAVCRNPDLEAQHAPFRSPSARSSDQEIPRSNDQEIPVRQSLSLPSVASSTQVEHAPAAPATLPQVAESQNETQSPASSHESCHEPQLQQVEPVESGTTPVVQQGPQRQSATSSNSGRKSTHRARSADQKSGPLSPKQKDRIRKKATAEGHPQSSSGEASKNGDKKPRKKRSRKTKPKSSPGPSLPRKPHPPKSPDSGRGPETPPPKNDPPRTQPERPPWLENSLQWFYLVRRMVKDKDMDDYELTHYCPSHVLLYMVYHGWIKLSEVMAWRHARYQLGKGLVDNMNAPNVSASGENVLDVFYDPPDKETVDAFQDGWQVGRDETRRYDWWEDNRCRRLEGPFGKEVARYASPETQELVLRELLKPDLDIEKVNLPGNWKPLFGLLFRRKRTVQSTTASGKPEESQQTANHEERREGTAMPAEEEEGPKRKYRTTVEDVDDEDADEGNSKRRYTREEKGKWKQPILEPEPEPEPVPKPSQSTPEPHPTNTPNLPVTSHGDTIPSANVSESFEHPVGEQASQRWPAQTSSESHHTSKESDAGKLADVSMDDVITEGADSSFSNFSAPQEVANDDNDMSVDFTGPALPQAPQSSVPLSCPPSGGDPGVVSFETGKRLKLDTAPDWQMSMQAQPSIPVQWQAQVAPLATPNFQQAVPAVPHVRTTAARQPAARCVKPLPTWARNAPAPQLSPIPQDDSPPTDPQVNGQAQNVIPPPPNPKKLSKRELRFLRNCQITRRNRPEATL</sequence>
<dbReference type="AlphaFoldDB" id="A0A9Q5NA53"/>
<feature type="compositionally biased region" description="Basic residues" evidence="1">
    <location>
        <begin position="189"/>
        <end position="200"/>
    </location>
</feature>
<name>A0A9Q5NA53_SANBA</name>
<feature type="compositionally biased region" description="Polar residues" evidence="1">
    <location>
        <begin position="63"/>
        <end position="76"/>
    </location>
</feature>
<feature type="compositionally biased region" description="Pro residues" evidence="1">
    <location>
        <begin position="225"/>
        <end position="241"/>
    </location>
</feature>
<protein>
    <submittedName>
        <fullName evidence="2">Uncharacterized protein</fullName>
    </submittedName>
</protein>